<comment type="catalytic activity">
    <reaction evidence="16">
        <text>2 nitric oxide + NADPH + 2 O2 = 2 nitrate + NADP(+) + H(+)</text>
        <dbReference type="Rhea" id="RHEA:19465"/>
        <dbReference type="ChEBI" id="CHEBI:15378"/>
        <dbReference type="ChEBI" id="CHEBI:15379"/>
        <dbReference type="ChEBI" id="CHEBI:16480"/>
        <dbReference type="ChEBI" id="CHEBI:17632"/>
        <dbReference type="ChEBI" id="CHEBI:57783"/>
        <dbReference type="ChEBI" id="CHEBI:58349"/>
        <dbReference type="EC" id="1.14.12.17"/>
    </reaction>
</comment>
<evidence type="ECO:0000256" key="1">
    <source>
        <dbReference type="ARBA" id="ARBA00001970"/>
    </source>
</evidence>
<dbReference type="GO" id="GO:0046872">
    <property type="term" value="F:metal ion binding"/>
    <property type="evidence" value="ECO:0007669"/>
    <property type="project" value="UniProtKB-KW"/>
</dbReference>
<evidence type="ECO:0000256" key="9">
    <source>
        <dbReference type="ARBA" id="ARBA00022827"/>
    </source>
</evidence>
<dbReference type="AlphaFoldDB" id="A0A6S5TS45"/>
<sequence length="384" mass="41665">MGAHPQRGALPRGFNSYRVIGKKQESAVITSLLLATVEPATVPTFIPGQFLTVRLAVEDGVTVLRNYSLSGDAQNASHLRISVKRESAPAGRPDLPPGRGSNFLHDQVRVGDLLEIAGPTGAFILDQDSKRPVVLFSGGVGLTPMISMLHWLSRNSTQPVYFIHACEDGSVHAFRDEVLELAGRRPGIHVHFCYRSPSPDDCERGAFHCQGLISREILQTLLPLDDYEVYLCGPPPFMQANWRLLRGLGIGAERIHYEFFGPATVLEEERDQAPRPAPSAAMAAAELASDLEGDRPTVQFLPSGTRVVWDPSCHSLLELAEQAGLAPAFNCRAGICNTCHVGLRQGQVEYFEEPLEAPANGSVLLCCSRPIGTVTLDLSESQPG</sequence>
<evidence type="ECO:0000256" key="12">
    <source>
        <dbReference type="ARBA" id="ARBA00023004"/>
    </source>
</evidence>
<keyword evidence="11" id="KW-0560">Oxidoreductase</keyword>
<keyword evidence="5" id="KW-0349">Heme</keyword>
<keyword evidence="13" id="KW-0411">Iron-sulfur</keyword>
<dbReference type="PANTHER" id="PTHR47354:SF6">
    <property type="entry name" value="NADH OXIDOREDUCTASE HCR"/>
    <property type="match status" value="1"/>
</dbReference>
<dbReference type="InterPro" id="IPR017938">
    <property type="entry name" value="Riboflavin_synthase-like_b-brl"/>
</dbReference>
<evidence type="ECO:0000313" key="21">
    <source>
        <dbReference type="Proteomes" id="UP000515680"/>
    </source>
</evidence>
<evidence type="ECO:0000259" key="19">
    <source>
        <dbReference type="PROSITE" id="PS51384"/>
    </source>
</evidence>
<accession>A0A6S5TS45</accession>
<proteinExistence type="inferred from homology"/>
<comment type="catalytic activity">
    <reaction evidence="15">
        <text>2 nitric oxide + NADH + 2 O2 = 2 nitrate + NAD(+) + H(+)</text>
        <dbReference type="Rhea" id="RHEA:19469"/>
        <dbReference type="ChEBI" id="CHEBI:15378"/>
        <dbReference type="ChEBI" id="CHEBI:15379"/>
        <dbReference type="ChEBI" id="CHEBI:16480"/>
        <dbReference type="ChEBI" id="CHEBI:17632"/>
        <dbReference type="ChEBI" id="CHEBI:57540"/>
        <dbReference type="ChEBI" id="CHEBI:57945"/>
        <dbReference type="EC" id="1.14.12.17"/>
    </reaction>
</comment>
<dbReference type="PROSITE" id="PS51085">
    <property type="entry name" value="2FE2S_FER_2"/>
    <property type="match status" value="1"/>
</dbReference>
<dbReference type="CDD" id="cd06184">
    <property type="entry name" value="flavohem_like_fad_nad_binding"/>
    <property type="match status" value="1"/>
</dbReference>
<evidence type="ECO:0000256" key="6">
    <source>
        <dbReference type="ARBA" id="ARBA00022630"/>
    </source>
</evidence>
<dbReference type="SUPFAM" id="SSF63380">
    <property type="entry name" value="Riboflavin synthase domain-like"/>
    <property type="match status" value="1"/>
</dbReference>
<gene>
    <name evidence="20" type="ORF">WP8W18C01_45980</name>
</gene>
<dbReference type="RefSeq" id="WP_104834485.1">
    <property type="nucleotide sequence ID" value="NZ_AP022227.1"/>
</dbReference>
<dbReference type="PROSITE" id="PS51384">
    <property type="entry name" value="FAD_FR"/>
    <property type="match status" value="1"/>
</dbReference>
<keyword evidence="6" id="KW-0285">Flavoprotein</keyword>
<comment type="similarity">
    <text evidence="3">In the C-terminal section; belongs to the flavoprotein pyridine nucleotide cytochrome reductase family.</text>
</comment>
<dbReference type="PRINTS" id="PR00406">
    <property type="entry name" value="CYTB5RDTASE"/>
</dbReference>
<comment type="cofactor">
    <cofactor evidence="1">
        <name>heme b</name>
        <dbReference type="ChEBI" id="CHEBI:60344"/>
    </cofactor>
</comment>
<dbReference type="SUPFAM" id="SSF54292">
    <property type="entry name" value="2Fe-2S ferredoxin-like"/>
    <property type="match status" value="1"/>
</dbReference>
<keyword evidence="10" id="KW-0521">NADP</keyword>
<evidence type="ECO:0000256" key="16">
    <source>
        <dbReference type="ARBA" id="ARBA00049433"/>
    </source>
</evidence>
<protein>
    <recommendedName>
        <fullName evidence="4">nitric oxide dioxygenase</fullName>
        <ecNumber evidence="4">1.14.12.17</ecNumber>
    </recommendedName>
</protein>
<dbReference type="InterPro" id="IPR036010">
    <property type="entry name" value="2Fe-2S_ferredoxin-like_sf"/>
</dbReference>
<feature type="domain" description="2Fe-2S ferredoxin-type" evidence="18">
    <location>
        <begin position="296"/>
        <end position="382"/>
    </location>
</feature>
<keyword evidence="14" id="KW-0520">NAD</keyword>
<comment type="similarity">
    <text evidence="17">In the N-terminal section; belongs to the FAD-binding oxidoreductase type 6 family.</text>
</comment>
<evidence type="ECO:0000256" key="10">
    <source>
        <dbReference type="ARBA" id="ARBA00022857"/>
    </source>
</evidence>
<dbReference type="InterPro" id="IPR008333">
    <property type="entry name" value="Cbr1-like_FAD-bd_dom"/>
</dbReference>
<evidence type="ECO:0000256" key="2">
    <source>
        <dbReference type="ARBA" id="ARBA00001974"/>
    </source>
</evidence>
<dbReference type="EC" id="1.14.12.17" evidence="4"/>
<dbReference type="GO" id="GO:0051537">
    <property type="term" value="F:2 iron, 2 sulfur cluster binding"/>
    <property type="evidence" value="ECO:0007669"/>
    <property type="project" value="UniProtKB-KW"/>
</dbReference>
<dbReference type="SUPFAM" id="SSF52343">
    <property type="entry name" value="Ferredoxin reductase-like, C-terminal NADP-linked domain"/>
    <property type="match status" value="1"/>
</dbReference>
<evidence type="ECO:0000256" key="5">
    <source>
        <dbReference type="ARBA" id="ARBA00022617"/>
    </source>
</evidence>
<evidence type="ECO:0000256" key="7">
    <source>
        <dbReference type="ARBA" id="ARBA00022714"/>
    </source>
</evidence>
<keyword evidence="9" id="KW-0274">FAD</keyword>
<evidence type="ECO:0000256" key="8">
    <source>
        <dbReference type="ARBA" id="ARBA00022723"/>
    </source>
</evidence>
<dbReference type="EMBL" id="AP022227">
    <property type="protein sequence ID" value="BBT42257.1"/>
    <property type="molecule type" value="Genomic_DNA"/>
</dbReference>
<evidence type="ECO:0000256" key="14">
    <source>
        <dbReference type="ARBA" id="ARBA00023027"/>
    </source>
</evidence>
<dbReference type="Gene3D" id="2.40.30.10">
    <property type="entry name" value="Translation factors"/>
    <property type="match status" value="1"/>
</dbReference>
<dbReference type="Pfam" id="PF00175">
    <property type="entry name" value="NAD_binding_1"/>
    <property type="match status" value="1"/>
</dbReference>
<dbReference type="Gene3D" id="3.40.50.80">
    <property type="entry name" value="Nucleotide-binding domain of ferredoxin-NADP reductase (FNR) module"/>
    <property type="match status" value="1"/>
</dbReference>
<evidence type="ECO:0000313" key="20">
    <source>
        <dbReference type="EMBL" id="BBT42257.1"/>
    </source>
</evidence>
<dbReference type="Pfam" id="PF00970">
    <property type="entry name" value="FAD_binding_6"/>
    <property type="match status" value="1"/>
</dbReference>
<keyword evidence="12" id="KW-0408">Iron</keyword>
<dbReference type="InterPro" id="IPR012675">
    <property type="entry name" value="Beta-grasp_dom_sf"/>
</dbReference>
<dbReference type="InterPro" id="IPR001041">
    <property type="entry name" value="2Fe-2S_ferredoxin-type"/>
</dbReference>
<dbReference type="CDD" id="cd00207">
    <property type="entry name" value="fer2"/>
    <property type="match status" value="1"/>
</dbReference>
<dbReference type="PANTHER" id="PTHR47354">
    <property type="entry name" value="NADH OXIDOREDUCTASE HCR"/>
    <property type="match status" value="1"/>
</dbReference>
<dbReference type="Gene3D" id="3.10.20.30">
    <property type="match status" value="1"/>
</dbReference>
<feature type="domain" description="FAD-binding FR-type" evidence="19">
    <location>
        <begin position="12"/>
        <end position="126"/>
    </location>
</feature>
<organism evidence="20 21">
    <name type="scientific">Pseudomonas putida</name>
    <name type="common">Arthrobacter siderocapsulatus</name>
    <dbReference type="NCBI Taxonomy" id="303"/>
    <lineage>
        <taxon>Bacteria</taxon>
        <taxon>Pseudomonadati</taxon>
        <taxon>Pseudomonadota</taxon>
        <taxon>Gammaproteobacteria</taxon>
        <taxon>Pseudomonadales</taxon>
        <taxon>Pseudomonadaceae</taxon>
        <taxon>Pseudomonas</taxon>
    </lineage>
</organism>
<dbReference type="GO" id="GO:0008941">
    <property type="term" value="F:nitric oxide dioxygenase NAD(P)H activity"/>
    <property type="evidence" value="ECO:0007669"/>
    <property type="project" value="UniProtKB-EC"/>
</dbReference>
<evidence type="ECO:0000256" key="17">
    <source>
        <dbReference type="ARBA" id="ARBA00061434"/>
    </source>
</evidence>
<evidence type="ECO:0000256" key="15">
    <source>
        <dbReference type="ARBA" id="ARBA00048649"/>
    </source>
</evidence>
<dbReference type="Pfam" id="PF00111">
    <property type="entry name" value="Fer2"/>
    <property type="match status" value="1"/>
</dbReference>
<comment type="cofactor">
    <cofactor evidence="2">
        <name>FAD</name>
        <dbReference type="ChEBI" id="CHEBI:57692"/>
    </cofactor>
</comment>
<dbReference type="InterPro" id="IPR039261">
    <property type="entry name" value="FNR_nucleotide-bd"/>
</dbReference>
<evidence type="ECO:0000256" key="13">
    <source>
        <dbReference type="ARBA" id="ARBA00023014"/>
    </source>
</evidence>
<dbReference type="FunFam" id="3.40.50.80:FF:000010">
    <property type="entry name" value="Flavohemoprotein"/>
    <property type="match status" value="1"/>
</dbReference>
<dbReference type="InterPro" id="IPR001433">
    <property type="entry name" value="OxRdtase_FAD/NAD-bd"/>
</dbReference>
<name>A0A6S5TS45_PSEPU</name>
<evidence type="ECO:0000259" key="18">
    <source>
        <dbReference type="PROSITE" id="PS51085"/>
    </source>
</evidence>
<evidence type="ECO:0000256" key="4">
    <source>
        <dbReference type="ARBA" id="ARBA00012229"/>
    </source>
</evidence>
<keyword evidence="7" id="KW-0001">2Fe-2S</keyword>
<evidence type="ECO:0000256" key="11">
    <source>
        <dbReference type="ARBA" id="ARBA00023002"/>
    </source>
</evidence>
<keyword evidence="8" id="KW-0479">Metal-binding</keyword>
<dbReference type="InterPro" id="IPR017927">
    <property type="entry name" value="FAD-bd_FR_type"/>
</dbReference>
<dbReference type="Proteomes" id="UP000515680">
    <property type="component" value="Chromosome"/>
</dbReference>
<reference evidence="20 21" key="1">
    <citation type="submission" date="2019-12" db="EMBL/GenBank/DDBJ databases">
        <title>complete genome sequences of Pseudomonas putida str. WP8-W18-CRE-01 isolated from wastewater treatment plant effluent.</title>
        <authorList>
            <person name="Sekizuka T."/>
            <person name="Itokawa K."/>
            <person name="Yatsu K."/>
            <person name="Inamine Y."/>
            <person name="Kuroda M."/>
        </authorList>
    </citation>
    <scope>NUCLEOTIDE SEQUENCE [LARGE SCALE GENOMIC DNA]</scope>
    <source>
        <strain evidence="20 21">WP8-W18-CRE-01</strain>
    </source>
</reference>
<evidence type="ECO:0000256" key="3">
    <source>
        <dbReference type="ARBA" id="ARBA00006401"/>
    </source>
</evidence>
<dbReference type="InterPro" id="IPR050415">
    <property type="entry name" value="MRET"/>
</dbReference>